<dbReference type="Pfam" id="PF00313">
    <property type="entry name" value="CSD"/>
    <property type="match status" value="1"/>
</dbReference>
<accession>A0A5C6VFK1</accession>
<evidence type="ECO:0000256" key="1">
    <source>
        <dbReference type="SAM" id="MobiDB-lite"/>
    </source>
</evidence>
<feature type="compositionally biased region" description="Basic residues" evidence="1">
    <location>
        <begin position="13"/>
        <end position="22"/>
    </location>
</feature>
<evidence type="ECO:0000259" key="2">
    <source>
        <dbReference type="PROSITE" id="PS51857"/>
    </source>
</evidence>
<organism evidence="3 4">
    <name type="scientific">Luteibaculum oceani</name>
    <dbReference type="NCBI Taxonomy" id="1294296"/>
    <lineage>
        <taxon>Bacteria</taxon>
        <taxon>Pseudomonadati</taxon>
        <taxon>Bacteroidota</taxon>
        <taxon>Flavobacteriia</taxon>
        <taxon>Flavobacteriales</taxon>
        <taxon>Luteibaculaceae</taxon>
        <taxon>Luteibaculum</taxon>
    </lineage>
</organism>
<gene>
    <name evidence="3" type="ORF">FRX97_03325</name>
</gene>
<reference evidence="3 4" key="1">
    <citation type="submission" date="2019-08" db="EMBL/GenBank/DDBJ databases">
        <title>Genome of Luteibaculum oceani JCM 18817.</title>
        <authorList>
            <person name="Bowman J.P."/>
        </authorList>
    </citation>
    <scope>NUCLEOTIDE SEQUENCE [LARGE SCALE GENOMIC DNA]</scope>
    <source>
        <strain evidence="3 4">JCM 18817</strain>
    </source>
</reference>
<keyword evidence="4" id="KW-1185">Reference proteome</keyword>
<dbReference type="PROSITE" id="PS51857">
    <property type="entry name" value="CSD_2"/>
    <property type="match status" value="1"/>
</dbReference>
<dbReference type="InterPro" id="IPR002059">
    <property type="entry name" value="CSP_DNA-bd"/>
</dbReference>
<dbReference type="SUPFAM" id="SSF50249">
    <property type="entry name" value="Nucleic acid-binding proteins"/>
    <property type="match status" value="1"/>
</dbReference>
<feature type="region of interest" description="Disordered" evidence="1">
    <location>
        <begin position="1"/>
        <end position="37"/>
    </location>
</feature>
<dbReference type="EMBL" id="VORB01000002">
    <property type="protein sequence ID" value="TXC82138.1"/>
    <property type="molecule type" value="Genomic_DNA"/>
</dbReference>
<dbReference type="InterPro" id="IPR012340">
    <property type="entry name" value="NA-bd_OB-fold"/>
</dbReference>
<dbReference type="GO" id="GO:0005829">
    <property type="term" value="C:cytosol"/>
    <property type="evidence" value="ECO:0007669"/>
    <property type="project" value="UniProtKB-ARBA"/>
</dbReference>
<dbReference type="GO" id="GO:0003676">
    <property type="term" value="F:nucleic acid binding"/>
    <property type="evidence" value="ECO:0007669"/>
    <property type="project" value="InterPro"/>
</dbReference>
<proteinExistence type="predicted"/>
<dbReference type="OrthoDB" id="1493235at2"/>
<evidence type="ECO:0000313" key="4">
    <source>
        <dbReference type="Proteomes" id="UP000321168"/>
    </source>
</evidence>
<dbReference type="RefSeq" id="WP_147013371.1">
    <property type="nucleotide sequence ID" value="NZ_VORB01000002.1"/>
</dbReference>
<dbReference type="Gene3D" id="2.40.50.140">
    <property type="entry name" value="Nucleic acid-binding proteins"/>
    <property type="match status" value="1"/>
</dbReference>
<name>A0A5C6VFK1_9FLAO</name>
<evidence type="ECO:0000313" key="3">
    <source>
        <dbReference type="EMBL" id="TXC82138.1"/>
    </source>
</evidence>
<dbReference type="InterPro" id="IPR011129">
    <property type="entry name" value="CSD"/>
</dbReference>
<feature type="domain" description="CSD" evidence="2">
    <location>
        <begin position="86"/>
        <end position="147"/>
    </location>
</feature>
<dbReference type="CDD" id="cd04458">
    <property type="entry name" value="CSP_CDS"/>
    <property type="match status" value="1"/>
</dbReference>
<feature type="compositionally biased region" description="Basic and acidic residues" evidence="1">
    <location>
        <begin position="23"/>
        <end position="33"/>
    </location>
</feature>
<dbReference type="Proteomes" id="UP000321168">
    <property type="component" value="Unassembled WGS sequence"/>
</dbReference>
<comment type="caution">
    <text evidence="3">The sequence shown here is derived from an EMBL/GenBank/DDBJ whole genome shotgun (WGS) entry which is preliminary data.</text>
</comment>
<sequence>MGRSQETFSKKEREKKRAKKRQEKLAKKEERKANATGGSLDEMIAYVDVNGNIVDTPPDESEKEVIKAENIEIGVPKASERVNHLEKKGRLVFWNDEKGYGFIKDLSSENKYFVHQTECLEDIKVHDKVVFELEKGPKGMSAVRVKLSTGG</sequence>
<dbReference type="SMART" id="SM00357">
    <property type="entry name" value="CSP"/>
    <property type="match status" value="1"/>
</dbReference>
<dbReference type="AlphaFoldDB" id="A0A5C6VFK1"/>
<protein>
    <submittedName>
        <fullName evidence="3">Cold shock domain-containing protein</fullName>
    </submittedName>
</protein>